<proteinExistence type="predicted"/>
<dbReference type="PANTHER" id="PTHR23150">
    <property type="entry name" value="SULFATASE MODIFYING FACTOR 1, 2"/>
    <property type="match status" value="1"/>
</dbReference>
<evidence type="ECO:0000259" key="2">
    <source>
        <dbReference type="Pfam" id="PF03781"/>
    </source>
</evidence>
<keyword evidence="1" id="KW-0732">Signal</keyword>
<dbReference type="PANTHER" id="PTHR23150:SF35">
    <property type="entry name" value="BLL6746 PROTEIN"/>
    <property type="match status" value="1"/>
</dbReference>
<feature type="domain" description="Sulfatase-modifying factor enzyme-like" evidence="2">
    <location>
        <begin position="42"/>
        <end position="254"/>
    </location>
</feature>
<dbReference type="GO" id="GO:0120147">
    <property type="term" value="F:formylglycine-generating oxidase activity"/>
    <property type="evidence" value="ECO:0007669"/>
    <property type="project" value="TreeGrafter"/>
</dbReference>
<protein>
    <submittedName>
        <fullName evidence="3">Formylglycine-generating enzyme, required for sulfatase activity, contains SUMF1/FGE domain</fullName>
    </submittedName>
</protein>
<accession>A0A1H1JZJ5</accession>
<sequence>MRFEKHLGSRVMALLITVFVSVTAQADPAPGTAWTEPTTGMEFVWVPGGCFNQGATNGADKEQPVHQVCVKGFYLGKYEVTQAQYQKLMGSDPSEFKGPKRPVERVSWVDAEAAAQKLAKQSGTRIGLPSESQWEYACRAGEQQDVYCGTGDIAGLAWYSDNSDDTTHDVGGKRPNAWNLYDMTGNVWEWTQDCYHSSYEGAPKDGSAWITGDCDDRVTRGGGWNRAASRARFSYRGGDGADHRDDNIGFRLARALP</sequence>
<evidence type="ECO:0000313" key="3">
    <source>
        <dbReference type="EMBL" id="SDR55478.1"/>
    </source>
</evidence>
<dbReference type="InterPro" id="IPR051043">
    <property type="entry name" value="Sulfatase_Mod_Factor_Kinase"/>
</dbReference>
<dbReference type="EMBL" id="FNKP01000004">
    <property type="protein sequence ID" value="SDR55478.1"/>
    <property type="molecule type" value="Genomic_DNA"/>
</dbReference>
<name>A0A1H1JZJ5_9BURK</name>
<evidence type="ECO:0000256" key="1">
    <source>
        <dbReference type="SAM" id="SignalP"/>
    </source>
</evidence>
<dbReference type="Proteomes" id="UP000183487">
    <property type="component" value="Unassembled WGS sequence"/>
</dbReference>
<organism evidence="3 4">
    <name type="scientific">Paraburkholderia fungorum</name>
    <dbReference type="NCBI Taxonomy" id="134537"/>
    <lineage>
        <taxon>Bacteria</taxon>
        <taxon>Pseudomonadati</taxon>
        <taxon>Pseudomonadota</taxon>
        <taxon>Betaproteobacteria</taxon>
        <taxon>Burkholderiales</taxon>
        <taxon>Burkholderiaceae</taxon>
        <taxon>Paraburkholderia</taxon>
    </lineage>
</organism>
<dbReference type="InterPro" id="IPR042095">
    <property type="entry name" value="SUMF_sf"/>
</dbReference>
<feature type="chain" id="PRO_5010263494" evidence="1">
    <location>
        <begin position="27"/>
        <end position="257"/>
    </location>
</feature>
<dbReference type="InterPro" id="IPR005532">
    <property type="entry name" value="SUMF_dom"/>
</dbReference>
<evidence type="ECO:0000313" key="4">
    <source>
        <dbReference type="Proteomes" id="UP000183487"/>
    </source>
</evidence>
<dbReference type="RefSeq" id="WP_171910404.1">
    <property type="nucleotide sequence ID" value="NZ_FNKP01000004.1"/>
</dbReference>
<dbReference type="AlphaFoldDB" id="A0A1H1JZJ5"/>
<keyword evidence="4" id="KW-1185">Reference proteome</keyword>
<dbReference type="SUPFAM" id="SSF56436">
    <property type="entry name" value="C-type lectin-like"/>
    <property type="match status" value="1"/>
</dbReference>
<dbReference type="Gene3D" id="3.90.1580.10">
    <property type="entry name" value="paralog of FGE (formylglycine-generating enzyme)"/>
    <property type="match status" value="1"/>
</dbReference>
<feature type="signal peptide" evidence="1">
    <location>
        <begin position="1"/>
        <end position="26"/>
    </location>
</feature>
<dbReference type="InterPro" id="IPR016187">
    <property type="entry name" value="CTDL_fold"/>
</dbReference>
<reference evidence="4" key="1">
    <citation type="submission" date="2016-10" db="EMBL/GenBank/DDBJ databases">
        <authorList>
            <person name="Varghese N."/>
        </authorList>
    </citation>
    <scope>NUCLEOTIDE SEQUENCE [LARGE SCALE GENOMIC DNA]</scope>
    <source>
        <strain evidence="4">GAS106B</strain>
    </source>
</reference>
<dbReference type="Pfam" id="PF03781">
    <property type="entry name" value="FGE-sulfatase"/>
    <property type="match status" value="1"/>
</dbReference>
<gene>
    <name evidence="3" type="ORF">SAMN05443245_7699</name>
</gene>